<accession>A0A8J3ZQH3</accession>
<keyword evidence="2" id="KW-0812">Transmembrane</keyword>
<feature type="domain" description="N,N-dimethylformamidase beta subunit-like C-terminal" evidence="5">
    <location>
        <begin position="128"/>
        <end position="529"/>
    </location>
</feature>
<dbReference type="RefSeq" id="WP_203925693.1">
    <property type="nucleotide sequence ID" value="NZ_BOPH01000008.1"/>
</dbReference>
<keyword evidence="7" id="KW-1185">Reference proteome</keyword>
<comment type="caution">
    <text evidence="6">The sequence shown here is derived from an EMBL/GenBank/DDBJ whole genome shotgun (WGS) entry which is preliminary data.</text>
</comment>
<protein>
    <recommendedName>
        <fullName evidence="8">Ig-like domain-containing protein</fullName>
    </recommendedName>
</protein>
<name>A0A8J3ZQH3_9ACTN</name>
<evidence type="ECO:0000259" key="3">
    <source>
        <dbReference type="Pfam" id="PF13205"/>
    </source>
</evidence>
<keyword evidence="2" id="KW-0472">Membrane</keyword>
<dbReference type="Pfam" id="PF20254">
    <property type="entry name" value="DMFA2_C"/>
    <property type="match status" value="1"/>
</dbReference>
<evidence type="ECO:0000259" key="4">
    <source>
        <dbReference type="Pfam" id="PF13313"/>
    </source>
</evidence>
<feature type="transmembrane region" description="Helical" evidence="2">
    <location>
        <begin position="43"/>
        <end position="61"/>
    </location>
</feature>
<dbReference type="Pfam" id="PF13313">
    <property type="entry name" value="DUF4082"/>
    <property type="match status" value="3"/>
</dbReference>
<feature type="domain" description="SbsA Ig-like" evidence="3">
    <location>
        <begin position="837"/>
        <end position="935"/>
    </location>
</feature>
<organism evidence="6 7">
    <name type="scientific">Virgisporangium ochraceum</name>
    <dbReference type="NCBI Taxonomy" id="65505"/>
    <lineage>
        <taxon>Bacteria</taxon>
        <taxon>Bacillati</taxon>
        <taxon>Actinomycetota</taxon>
        <taxon>Actinomycetes</taxon>
        <taxon>Micromonosporales</taxon>
        <taxon>Micromonosporaceae</taxon>
        <taxon>Virgisporangium</taxon>
    </lineage>
</organism>
<evidence type="ECO:0008006" key="8">
    <source>
        <dbReference type="Google" id="ProtNLM"/>
    </source>
</evidence>
<gene>
    <name evidence="6" type="ORF">Voc01_006070</name>
</gene>
<dbReference type="InterPro" id="IPR046540">
    <property type="entry name" value="DMFA2_C"/>
</dbReference>
<dbReference type="EMBL" id="BOPH01000008">
    <property type="protein sequence ID" value="GIJ65690.1"/>
    <property type="molecule type" value="Genomic_DNA"/>
</dbReference>
<dbReference type="InterPro" id="IPR014756">
    <property type="entry name" value="Ig_E-set"/>
</dbReference>
<evidence type="ECO:0000313" key="6">
    <source>
        <dbReference type="EMBL" id="GIJ65690.1"/>
    </source>
</evidence>
<keyword evidence="1" id="KW-0732">Signal</keyword>
<dbReference type="SUPFAM" id="SSF81296">
    <property type="entry name" value="E set domains"/>
    <property type="match status" value="1"/>
</dbReference>
<evidence type="ECO:0000256" key="2">
    <source>
        <dbReference type="SAM" id="Phobius"/>
    </source>
</evidence>
<evidence type="ECO:0000259" key="5">
    <source>
        <dbReference type="Pfam" id="PF20254"/>
    </source>
</evidence>
<dbReference type="Proteomes" id="UP000635606">
    <property type="component" value="Unassembled WGS sequence"/>
</dbReference>
<feature type="domain" description="DUF4082" evidence="4">
    <location>
        <begin position="948"/>
        <end position="1090"/>
    </location>
</feature>
<evidence type="ECO:0000313" key="7">
    <source>
        <dbReference type="Proteomes" id="UP000635606"/>
    </source>
</evidence>
<reference evidence="6" key="1">
    <citation type="submission" date="2021-01" db="EMBL/GenBank/DDBJ databases">
        <title>Whole genome shotgun sequence of Virgisporangium ochraceum NBRC 16418.</title>
        <authorList>
            <person name="Komaki H."/>
            <person name="Tamura T."/>
        </authorList>
    </citation>
    <scope>NUCLEOTIDE SEQUENCE</scope>
    <source>
        <strain evidence="6">NBRC 16418</strain>
    </source>
</reference>
<dbReference type="Pfam" id="PF13205">
    <property type="entry name" value="Big_5"/>
    <property type="match status" value="1"/>
</dbReference>
<dbReference type="InterPro" id="IPR025141">
    <property type="entry name" value="DUF4082"/>
</dbReference>
<dbReference type="InterPro" id="IPR014755">
    <property type="entry name" value="Cu-Rt/internalin_Ig-like"/>
</dbReference>
<dbReference type="Pfam" id="PF17957">
    <property type="entry name" value="Big_7"/>
    <property type="match status" value="1"/>
</dbReference>
<feature type="domain" description="DUF4082" evidence="4">
    <location>
        <begin position="1120"/>
        <end position="1258"/>
    </location>
</feature>
<proteinExistence type="predicted"/>
<dbReference type="InterPro" id="IPR032812">
    <property type="entry name" value="SbsA_Ig"/>
</dbReference>
<feature type="domain" description="DUF4082" evidence="4">
    <location>
        <begin position="675"/>
        <end position="826"/>
    </location>
</feature>
<keyword evidence="2" id="KW-1133">Transmembrane helix</keyword>
<dbReference type="Gene3D" id="2.60.40.1220">
    <property type="match status" value="1"/>
</dbReference>
<dbReference type="AlphaFoldDB" id="A0A8J3ZQH3"/>
<dbReference type="Gene3D" id="2.60.40.650">
    <property type="match status" value="1"/>
</dbReference>
<sequence>MGDRDQSDQVRAPRLPSWQTWPIAAAAAPKPGRHRVPVRRARWIAGAVATATVLFAGVVASQPAVAADDPCTLNAITCENAKDGTSPSEWDDIWGPGDWEMQGFATDASVNVGGTINFKISTNGSPYRIDIYRLGYYQGKGARKITSITNVNASLSANQPSCFSDTATTGVVDCGTWRVSASWQVPTTQVSGLYFAKPVRISDGASSHIPFVVRNDASTAPVFFKTSDATWQAYNDYGGANFYWGDGGYGRALKVSYNRPYSTRNVGNGRDWLFSNEYPMIRFLERNGYDMSYTTDVDSDRRGNLIRNHKVFLSVGHDEYWSGPQRANVEAARDAGVHLAFFSGNEVYWKTRWESSLDGANTPYRTLVCYKETWQGQENFDPNTQWTGTWRDPRQLGPQSLGAGNPENGLTGTMYMSNNTDLAMQVPADQGKNRFWRNTTVSSQSTGQVATLAPHTVGYESNEDVDNGFRPAGLIRLSTTTGPAPEYLQDFGRNVAPGTTTHHMTMYKKGTALVFSAGTIQWAWGLDSEHDGTQSPADPRMQQATLNILADMDALPRTLMTGMVMPSKSTDTVAPTAAISSPAAGTTIANGSQVTLTGTATDTGGGRVAGVEVSTDGATWHPATGTSAWTYTFFSAGATSMNVRVRAIDDSGNIGTVLANRTYSLSGPATLFGQRTPKVPAVGDDNGSVTLGVQFTPQNNGTITGIRFYKGTGNTGTHTGTLWSSSGSVLRTGTFINETATGWQTLVFSSPVSVTAGVSYVAGYHAPSGRYAADDRFFSAADWKSGPLTATKGQGSIATATAGNGVFQTGNRFPNQRSSTDANYYVDVTFVDGGTGSAPTVLATSPDAGATGAAVTTAPTATFSKQMNTGTISFTLRDSANATVAGTTAYDSTTATATFTPAASLGTNKTYTATVTGTDTNGNAMASAKVWSFTTTSFTTTSSLFGNATPQIASSGENDAVTLGVKFTPTVNGKIVGIRYYQGPNNSGTHTGTLYDATGNEKAKATFPAGTGSGWQSVQFATPVDVVAGQTYTAAYWAPNGNYSYTPGFFGTMWTNADYTMTAFAGANGVFRYGSDAWPTQSYGSSNYYVDPMFVPDTIPGPPTQPQPPANSLSLFDPAATPANPAWDDSSSLQVGVKFSASTAGKVHGVRFWKGAGNTGTHTATLWGPDGLPIKTATFVYESASGWQTAIFDAPVTVTIGATYTVTYYTNTGHYAMNLSGYASAVTRGPLTVPAGGSVYRYGSTEFPTASSNHNYWVDVVFVQGN</sequence>
<evidence type="ECO:0000256" key="1">
    <source>
        <dbReference type="ARBA" id="ARBA00022729"/>
    </source>
</evidence>